<accession>A0A9P3Z4N6</accession>
<dbReference type="Pfam" id="PF10836">
    <property type="entry name" value="DUF2574"/>
    <property type="match status" value="1"/>
</dbReference>
<organism evidence="1 2">
    <name type="scientific">Citrobacter freundii</name>
    <dbReference type="NCBI Taxonomy" id="546"/>
    <lineage>
        <taxon>Bacteria</taxon>
        <taxon>Pseudomonadati</taxon>
        <taxon>Pseudomonadota</taxon>
        <taxon>Gammaproteobacteria</taxon>
        <taxon>Enterobacterales</taxon>
        <taxon>Enterobacteriaceae</taxon>
        <taxon>Citrobacter</taxon>
        <taxon>Citrobacter freundii complex</taxon>
    </lineage>
</organism>
<name>A0A9P3Z4N6_CITFR</name>
<dbReference type="InterPro" id="IPR020386">
    <property type="entry name" value="Uncharacterised_YehE"/>
</dbReference>
<dbReference type="EMBL" id="DAESCB010000004">
    <property type="protein sequence ID" value="HBH7041798.1"/>
    <property type="molecule type" value="Genomic_DNA"/>
</dbReference>
<reference evidence="1" key="1">
    <citation type="journal article" date="2018" name="Genome Biol.">
        <title>SKESA: strategic k-mer extension for scrupulous assemblies.</title>
        <authorList>
            <person name="Souvorov A."/>
            <person name="Agarwala R."/>
            <person name="Lipman D.J."/>
        </authorList>
    </citation>
    <scope>NUCLEOTIDE SEQUENCE</scope>
    <source>
        <strain evidence="1">91871</strain>
    </source>
</reference>
<evidence type="ECO:0000313" key="1">
    <source>
        <dbReference type="EMBL" id="HBH7041798.1"/>
    </source>
</evidence>
<dbReference type="Proteomes" id="UP000885148">
    <property type="component" value="Unassembled WGS sequence"/>
</dbReference>
<reference evidence="1" key="2">
    <citation type="submission" date="2021-07" db="EMBL/GenBank/DDBJ databases">
        <authorList>
            <consortium name="NCBI Pathogen Detection Project"/>
        </authorList>
    </citation>
    <scope>NUCLEOTIDE SEQUENCE</scope>
    <source>
        <strain evidence="1">91871</strain>
    </source>
</reference>
<comment type="caution">
    <text evidence="1">The sequence shown here is derived from an EMBL/GenBank/DDBJ whole genome shotgun (WGS) entry which is preliminary data.</text>
</comment>
<dbReference type="AlphaFoldDB" id="A0A9P3Z4N6"/>
<evidence type="ECO:0000313" key="2">
    <source>
        <dbReference type="Proteomes" id="UP000885148"/>
    </source>
</evidence>
<sequence>MLTTEVTIKTKISSLMGTIILTYGISASAFASDTATLTISGRVTKPTCSTDVVNNDVQQRCGKTLHFSTVNDIASSPARGVVTEVVTVPGDTTRQIVLNRYD</sequence>
<gene>
    <name evidence="1" type="ORF">KV121_001845</name>
</gene>
<protein>
    <submittedName>
        <fullName evidence="1">DUF2574 family protein</fullName>
    </submittedName>
</protein>
<proteinExistence type="predicted"/>